<reference evidence="6 7" key="1">
    <citation type="submission" date="2019-01" db="EMBL/GenBank/DDBJ databases">
        <title>Egibacter rhizosphaerae EGI 80759T.</title>
        <authorList>
            <person name="Chen D.-D."/>
            <person name="Tian Y."/>
            <person name="Jiao J.-Y."/>
            <person name="Zhang X.-T."/>
            <person name="Zhang Y.-G."/>
            <person name="Zhang Y."/>
            <person name="Xiao M."/>
            <person name="Shu W.-S."/>
            <person name="Li W.-J."/>
        </authorList>
    </citation>
    <scope>NUCLEOTIDE SEQUENCE [LARGE SCALE GENOMIC DNA]</scope>
    <source>
        <strain evidence="6 7">EGI 80759</strain>
    </source>
</reference>
<organism evidence="6 7">
    <name type="scientific">Egibacter rhizosphaerae</name>
    <dbReference type="NCBI Taxonomy" id="1670831"/>
    <lineage>
        <taxon>Bacteria</taxon>
        <taxon>Bacillati</taxon>
        <taxon>Actinomycetota</taxon>
        <taxon>Nitriliruptoria</taxon>
        <taxon>Egibacterales</taxon>
        <taxon>Egibacteraceae</taxon>
        <taxon>Egibacter</taxon>
    </lineage>
</organism>
<evidence type="ECO:0000256" key="2">
    <source>
        <dbReference type="ARBA" id="ARBA00022741"/>
    </source>
</evidence>
<dbReference type="KEGG" id="erz:ER308_07915"/>
<gene>
    <name evidence="6" type="ORF">ER308_07915</name>
</gene>
<dbReference type="Pfam" id="PF00005">
    <property type="entry name" value="ABC_tran"/>
    <property type="match status" value="1"/>
</dbReference>
<evidence type="ECO:0000313" key="7">
    <source>
        <dbReference type="Proteomes" id="UP000291469"/>
    </source>
</evidence>
<dbReference type="FunFam" id="3.40.50.300:FF:000425">
    <property type="entry name" value="Probable ABC transporter, ATP-binding subunit"/>
    <property type="match status" value="1"/>
</dbReference>
<dbReference type="GO" id="GO:0015418">
    <property type="term" value="F:ABC-type quaternary ammonium compound transporting activity"/>
    <property type="evidence" value="ECO:0007669"/>
    <property type="project" value="UniProtKB-EC"/>
</dbReference>
<dbReference type="Proteomes" id="UP000291469">
    <property type="component" value="Chromosome"/>
</dbReference>
<dbReference type="PANTHER" id="PTHR42781:SF4">
    <property type="entry name" value="SPERMIDINE_PUTRESCINE IMPORT ATP-BINDING PROTEIN POTA"/>
    <property type="match status" value="1"/>
</dbReference>
<dbReference type="InterPro" id="IPR017871">
    <property type="entry name" value="ABC_transporter-like_CS"/>
</dbReference>
<dbReference type="InterPro" id="IPR027417">
    <property type="entry name" value="P-loop_NTPase"/>
</dbReference>
<keyword evidence="3 6" id="KW-0067">ATP-binding</keyword>
<evidence type="ECO:0000313" key="6">
    <source>
        <dbReference type="EMBL" id="QBI19485.1"/>
    </source>
</evidence>
<keyword evidence="2" id="KW-0547">Nucleotide-binding</keyword>
<dbReference type="Pfam" id="PF08402">
    <property type="entry name" value="TOBE_2"/>
    <property type="match status" value="1"/>
</dbReference>
<keyword evidence="1" id="KW-0813">Transport</keyword>
<dbReference type="SUPFAM" id="SSF50331">
    <property type="entry name" value="MOP-like"/>
    <property type="match status" value="1"/>
</dbReference>
<feature type="domain" description="ABC transporter" evidence="5">
    <location>
        <begin position="4"/>
        <end position="235"/>
    </location>
</feature>
<evidence type="ECO:0000256" key="3">
    <source>
        <dbReference type="ARBA" id="ARBA00022840"/>
    </source>
</evidence>
<sequence>MADLELDDVWMSYPGSPSVLRGLTLRVADGEFYAMVGPSGSGKTSILKVLAGFVEPDQGSVVLDGRTINGVPPEDRDLGIVFQSYALFPHMTVADNIGFGLRMRGVRGKRRSGRTAELLDLVGLPGLEHRYPDELSGGQQQRVALARALITEPKALLLDEPLSALDRKIRQDMQAELRRIQRETRVTAIIVTHDQEEALALGDRLMVLEGGGVQQEGSPEDVYRRPRNRFVATFLGAANLFPGRVESSEPSVVSLGEGLVVRGLDLPDHAGTGDLVEVCVRPEHWEVLEAAEVPSQPTDGLLLDARIETVQLAGQVVDCRTSTILGSVAVTVLSPQARTTREGTSVRLRAAPREVHVFDHGSAREAVGGDATTPTVT</sequence>
<dbReference type="PANTHER" id="PTHR42781">
    <property type="entry name" value="SPERMIDINE/PUTRESCINE IMPORT ATP-BINDING PROTEIN POTA"/>
    <property type="match status" value="1"/>
</dbReference>
<dbReference type="Gene3D" id="3.40.50.300">
    <property type="entry name" value="P-loop containing nucleotide triphosphate hydrolases"/>
    <property type="match status" value="1"/>
</dbReference>
<dbReference type="PROSITE" id="PS00211">
    <property type="entry name" value="ABC_TRANSPORTER_1"/>
    <property type="match status" value="1"/>
</dbReference>
<dbReference type="GO" id="GO:0016887">
    <property type="term" value="F:ATP hydrolysis activity"/>
    <property type="evidence" value="ECO:0007669"/>
    <property type="project" value="InterPro"/>
</dbReference>
<dbReference type="InterPro" id="IPR008995">
    <property type="entry name" value="Mo/tungstate-bd_C_term_dom"/>
</dbReference>
<dbReference type="EC" id="7.6.2.9" evidence="4"/>
<accession>A0A411YE45</accession>
<dbReference type="RefSeq" id="WP_131154482.1">
    <property type="nucleotide sequence ID" value="NZ_CP036402.1"/>
</dbReference>
<proteinExistence type="predicted"/>
<evidence type="ECO:0000256" key="4">
    <source>
        <dbReference type="ARBA" id="ARBA00066388"/>
    </source>
</evidence>
<dbReference type="InterPro" id="IPR050093">
    <property type="entry name" value="ABC_SmlMolc_Importer"/>
</dbReference>
<dbReference type="SMART" id="SM00382">
    <property type="entry name" value="AAA"/>
    <property type="match status" value="1"/>
</dbReference>
<dbReference type="PROSITE" id="PS50893">
    <property type="entry name" value="ABC_TRANSPORTER_2"/>
    <property type="match status" value="1"/>
</dbReference>
<keyword evidence="7" id="KW-1185">Reference proteome</keyword>
<evidence type="ECO:0000256" key="1">
    <source>
        <dbReference type="ARBA" id="ARBA00022448"/>
    </source>
</evidence>
<evidence type="ECO:0000259" key="5">
    <source>
        <dbReference type="PROSITE" id="PS50893"/>
    </source>
</evidence>
<protein>
    <recommendedName>
        <fullName evidence="4">ABC-type quaternary amine transporter</fullName>
        <ecNumber evidence="4">7.6.2.9</ecNumber>
    </recommendedName>
</protein>
<dbReference type="GO" id="GO:0005524">
    <property type="term" value="F:ATP binding"/>
    <property type="evidence" value="ECO:0007669"/>
    <property type="project" value="UniProtKB-KW"/>
</dbReference>
<dbReference type="Gene3D" id="2.40.50.100">
    <property type="match status" value="1"/>
</dbReference>
<dbReference type="GO" id="GO:0043190">
    <property type="term" value="C:ATP-binding cassette (ABC) transporter complex"/>
    <property type="evidence" value="ECO:0007669"/>
    <property type="project" value="InterPro"/>
</dbReference>
<name>A0A411YE45_9ACTN</name>
<dbReference type="SUPFAM" id="SSF52540">
    <property type="entry name" value="P-loop containing nucleoside triphosphate hydrolases"/>
    <property type="match status" value="1"/>
</dbReference>
<dbReference type="InterPro" id="IPR012340">
    <property type="entry name" value="NA-bd_OB-fold"/>
</dbReference>
<dbReference type="InterPro" id="IPR013611">
    <property type="entry name" value="Transp-assoc_OB_typ2"/>
</dbReference>
<dbReference type="OrthoDB" id="9802264at2"/>
<dbReference type="EMBL" id="CP036402">
    <property type="protein sequence ID" value="QBI19485.1"/>
    <property type="molecule type" value="Genomic_DNA"/>
</dbReference>
<dbReference type="Gene3D" id="2.40.50.140">
    <property type="entry name" value="Nucleic acid-binding proteins"/>
    <property type="match status" value="1"/>
</dbReference>
<dbReference type="InterPro" id="IPR003439">
    <property type="entry name" value="ABC_transporter-like_ATP-bd"/>
</dbReference>
<dbReference type="AlphaFoldDB" id="A0A411YE45"/>
<dbReference type="InterPro" id="IPR003593">
    <property type="entry name" value="AAA+_ATPase"/>
</dbReference>